<feature type="transmembrane region" description="Helical" evidence="10">
    <location>
        <begin position="12"/>
        <end position="32"/>
    </location>
</feature>
<protein>
    <recommendedName>
        <fullName evidence="9">Carboxypeptidase</fullName>
        <ecNumber evidence="9">3.4.16.-</ecNumber>
    </recommendedName>
</protein>
<name>B8LMW7_PICSI</name>
<keyword evidence="4 9" id="KW-0121">Carboxypeptidase</keyword>
<dbReference type="InterPro" id="IPR001563">
    <property type="entry name" value="Peptidase_S10"/>
</dbReference>
<dbReference type="EMBL" id="EF677149">
    <property type="protein sequence ID" value="ABR16997.1"/>
    <property type="molecule type" value="mRNA"/>
</dbReference>
<evidence type="ECO:0000256" key="7">
    <source>
        <dbReference type="ARBA" id="ARBA00023157"/>
    </source>
</evidence>
<keyword evidence="6 9" id="KW-0378">Hydrolase</keyword>
<dbReference type="PROSITE" id="PS00560">
    <property type="entry name" value="CARBOXYPEPT_SER_HIS"/>
    <property type="match status" value="1"/>
</dbReference>
<keyword evidence="10" id="KW-1133">Transmembrane helix</keyword>
<dbReference type="SUPFAM" id="SSF53474">
    <property type="entry name" value="alpha/beta-Hydrolases"/>
    <property type="match status" value="1"/>
</dbReference>
<evidence type="ECO:0000256" key="2">
    <source>
        <dbReference type="ARBA" id="ARBA00009431"/>
    </source>
</evidence>
<evidence type="ECO:0000256" key="5">
    <source>
        <dbReference type="ARBA" id="ARBA00022729"/>
    </source>
</evidence>
<dbReference type="GO" id="GO:0004185">
    <property type="term" value="F:serine-type carboxypeptidase activity"/>
    <property type="evidence" value="ECO:0007669"/>
    <property type="project" value="UniProtKB-UniRule"/>
</dbReference>
<dbReference type="InterPro" id="IPR018202">
    <property type="entry name" value="Ser_caboxypep_ser_AS"/>
</dbReference>
<keyword evidence="10" id="KW-0812">Transmembrane</keyword>
<evidence type="ECO:0000313" key="11">
    <source>
        <dbReference type="EMBL" id="ABR16997.1"/>
    </source>
</evidence>
<comment type="subcellular location">
    <subcellularLocation>
        <location evidence="1">Secreted</location>
    </subcellularLocation>
</comment>
<dbReference type="FunFam" id="3.40.50.11320:FF:000002">
    <property type="entry name" value="Carboxypeptidase"/>
    <property type="match status" value="1"/>
</dbReference>
<keyword evidence="9" id="KW-0645">Protease</keyword>
<reference evidence="11" key="1">
    <citation type="submission" date="2007-06" db="EMBL/GenBank/DDBJ databases">
        <title>Full length cDNA sequences from Sitka Spruce (Picea sitchensis).</title>
        <authorList>
            <person name="Ralph S.G."/>
            <person name="Chun H.E."/>
            <person name="Liao N."/>
            <person name="Ali J."/>
            <person name="Reid K."/>
            <person name="Kolosova N."/>
            <person name="Cooper N."/>
            <person name="Cullis C."/>
            <person name="Jancsik S."/>
            <person name="Moore R."/>
            <person name="Mayo M."/>
            <person name="Wagner S."/>
            <person name="Holt R.A."/>
            <person name="Jones S.J.M."/>
            <person name="Marra M.A."/>
            <person name="Ritland C.E."/>
            <person name="Ritland K."/>
            <person name="Bohlmann J."/>
        </authorList>
    </citation>
    <scope>NUCLEOTIDE SEQUENCE</scope>
    <source>
        <tissue evidence="11">Green portion of the leader tissue</tissue>
    </source>
</reference>
<dbReference type="EC" id="3.4.16.-" evidence="9"/>
<keyword evidence="8" id="KW-0325">Glycoprotein</keyword>
<keyword evidence="5" id="KW-0732">Signal</keyword>
<dbReference type="GO" id="GO:0005773">
    <property type="term" value="C:vacuole"/>
    <property type="evidence" value="ECO:0007669"/>
    <property type="project" value="TreeGrafter"/>
</dbReference>
<dbReference type="AlphaFoldDB" id="B8LMW7"/>
<dbReference type="GO" id="GO:0005576">
    <property type="term" value="C:extracellular region"/>
    <property type="evidence" value="ECO:0007669"/>
    <property type="project" value="UniProtKB-SubCell"/>
</dbReference>
<dbReference type="MEROPS" id="S10.A41"/>
<dbReference type="PANTHER" id="PTHR11802">
    <property type="entry name" value="SERINE PROTEASE FAMILY S10 SERINE CARBOXYPEPTIDASE"/>
    <property type="match status" value="1"/>
</dbReference>
<dbReference type="Pfam" id="PF00450">
    <property type="entry name" value="Peptidase_S10"/>
    <property type="match status" value="1"/>
</dbReference>
<keyword evidence="3" id="KW-0964">Secreted</keyword>
<evidence type="ECO:0000256" key="1">
    <source>
        <dbReference type="ARBA" id="ARBA00004613"/>
    </source>
</evidence>
<dbReference type="Gene3D" id="3.40.50.11320">
    <property type="match status" value="1"/>
</dbReference>
<dbReference type="PRINTS" id="PR00724">
    <property type="entry name" value="CRBOXYPTASEC"/>
</dbReference>
<keyword evidence="10" id="KW-0472">Membrane</keyword>
<feature type="transmembrane region" description="Helical" evidence="10">
    <location>
        <begin position="39"/>
        <end position="56"/>
    </location>
</feature>
<keyword evidence="7" id="KW-1015">Disulfide bond</keyword>
<dbReference type="FunFam" id="3.40.50.1820:FF:000030">
    <property type="entry name" value="Carboxypeptidase"/>
    <property type="match status" value="1"/>
</dbReference>
<organism evidence="11">
    <name type="scientific">Picea sitchensis</name>
    <name type="common">Sitka spruce</name>
    <name type="synonym">Pinus sitchensis</name>
    <dbReference type="NCBI Taxonomy" id="3332"/>
    <lineage>
        <taxon>Eukaryota</taxon>
        <taxon>Viridiplantae</taxon>
        <taxon>Streptophyta</taxon>
        <taxon>Embryophyta</taxon>
        <taxon>Tracheophyta</taxon>
        <taxon>Spermatophyta</taxon>
        <taxon>Pinopsida</taxon>
        <taxon>Pinidae</taxon>
        <taxon>Conifers I</taxon>
        <taxon>Pinales</taxon>
        <taxon>Pinaceae</taxon>
        <taxon>Picea</taxon>
    </lineage>
</organism>
<dbReference type="InterPro" id="IPR033124">
    <property type="entry name" value="Ser_caboxypep_his_AS"/>
</dbReference>
<dbReference type="Gene3D" id="3.40.50.1820">
    <property type="entry name" value="alpha/beta hydrolase"/>
    <property type="match status" value="1"/>
</dbReference>
<evidence type="ECO:0000256" key="4">
    <source>
        <dbReference type="ARBA" id="ARBA00022645"/>
    </source>
</evidence>
<evidence type="ECO:0000256" key="8">
    <source>
        <dbReference type="ARBA" id="ARBA00023180"/>
    </source>
</evidence>
<dbReference type="Gene3D" id="6.10.250.940">
    <property type="match status" value="1"/>
</dbReference>
<dbReference type="InterPro" id="IPR029058">
    <property type="entry name" value="AB_hydrolase_fold"/>
</dbReference>
<evidence type="ECO:0000256" key="10">
    <source>
        <dbReference type="SAM" id="Phobius"/>
    </source>
</evidence>
<evidence type="ECO:0000256" key="9">
    <source>
        <dbReference type="RuleBase" id="RU361156"/>
    </source>
</evidence>
<dbReference type="PANTHER" id="PTHR11802:SF78">
    <property type="entry name" value="CARBOXYPEPTIDASE"/>
    <property type="match status" value="1"/>
</dbReference>
<dbReference type="GO" id="GO:0006508">
    <property type="term" value="P:proteolysis"/>
    <property type="evidence" value="ECO:0007669"/>
    <property type="project" value="UniProtKB-KW"/>
</dbReference>
<proteinExistence type="evidence at transcript level"/>
<sequence length="536" mass="59896">MLGLQYLQRKIMHHSAVNIVFVSSAVVSIVILPKMRRILAAESLILFVLLGTAIAAPSHQRTTQGDALRVWRNNRRYKSHGLQTTNWGLDNALISFRNESEYLTESKAEGHTQEADYLPHGLPGQPMGIKFRQYSGYVTVDAKAGRALFYYFTEAVRDPSKQPLVLWLNGGPGCSSLGFGAMAEVGPFRVNPDGKTVHFNRYTWNQVANILFLESPAGVGFSYSNTSSDYSKHSGDRRTAKDAYTFLMKWFIRFPQYKFRDFYIAGESYAGNYIPELAATILHHQRLSQASFINFKGIMVGNGIMNSDTDNIGQITYPWTHALISDETYEGLINNCIKSNVDEILCEVLELKMSLEMGNIDPYSIYAPLCLTNSSELAKQEEAEIPGYDPCSDDYVFTYFNTPDVQKAIHANVTNLNYTWNQCSNVISNWTDYASTVLPIYRHLIATGLRILLLSGDTDTVVPVTSTRLSINELKLPIATPWYPWLNGDEVGGYTVIYKGLTFATVRGAGHEVPAFQPSRALTLFKSFLAGKPLPG</sequence>
<evidence type="ECO:0000256" key="6">
    <source>
        <dbReference type="ARBA" id="ARBA00022801"/>
    </source>
</evidence>
<evidence type="ECO:0000256" key="3">
    <source>
        <dbReference type="ARBA" id="ARBA00022525"/>
    </source>
</evidence>
<accession>B8LMW7</accession>
<dbReference type="PROSITE" id="PS00131">
    <property type="entry name" value="CARBOXYPEPT_SER_SER"/>
    <property type="match status" value="1"/>
</dbReference>
<comment type="similarity">
    <text evidence="2 9">Belongs to the peptidase S10 family.</text>
</comment>